<dbReference type="EMBL" id="GBXM01003808">
    <property type="protein sequence ID" value="JAI04770.1"/>
    <property type="molecule type" value="Transcribed_RNA"/>
</dbReference>
<dbReference type="AlphaFoldDB" id="A0A0E9XQ72"/>
<accession>A0A0E9XQ72</accession>
<evidence type="ECO:0000313" key="1">
    <source>
        <dbReference type="EMBL" id="JAI04770.1"/>
    </source>
</evidence>
<protein>
    <submittedName>
        <fullName evidence="1">Uncharacterized protein</fullName>
    </submittedName>
</protein>
<organism evidence="1">
    <name type="scientific">Anguilla anguilla</name>
    <name type="common">European freshwater eel</name>
    <name type="synonym">Muraena anguilla</name>
    <dbReference type="NCBI Taxonomy" id="7936"/>
    <lineage>
        <taxon>Eukaryota</taxon>
        <taxon>Metazoa</taxon>
        <taxon>Chordata</taxon>
        <taxon>Craniata</taxon>
        <taxon>Vertebrata</taxon>
        <taxon>Euteleostomi</taxon>
        <taxon>Actinopterygii</taxon>
        <taxon>Neopterygii</taxon>
        <taxon>Teleostei</taxon>
        <taxon>Anguilliformes</taxon>
        <taxon>Anguillidae</taxon>
        <taxon>Anguilla</taxon>
    </lineage>
</organism>
<sequence length="45" mass="5127">MNTQSLKHFRDVLYEDGVHNTPASASLRLYAVPAILWTIKILTLE</sequence>
<name>A0A0E9XQ72_ANGAN</name>
<reference evidence="1" key="2">
    <citation type="journal article" date="2015" name="Fish Shellfish Immunol.">
        <title>Early steps in the European eel (Anguilla anguilla)-Vibrio vulnificus interaction in the gills: Role of the RtxA13 toxin.</title>
        <authorList>
            <person name="Callol A."/>
            <person name="Pajuelo D."/>
            <person name="Ebbesson L."/>
            <person name="Teles M."/>
            <person name="MacKenzie S."/>
            <person name="Amaro C."/>
        </authorList>
    </citation>
    <scope>NUCLEOTIDE SEQUENCE</scope>
</reference>
<proteinExistence type="predicted"/>
<reference evidence="1" key="1">
    <citation type="submission" date="2014-11" db="EMBL/GenBank/DDBJ databases">
        <authorList>
            <person name="Amaro Gonzalez C."/>
        </authorList>
    </citation>
    <scope>NUCLEOTIDE SEQUENCE</scope>
</reference>